<evidence type="ECO:0000313" key="3">
    <source>
        <dbReference type="EMBL" id="GGU76026.1"/>
    </source>
</evidence>
<keyword evidence="2" id="KW-0812">Transmembrane</keyword>
<feature type="region of interest" description="Disordered" evidence="1">
    <location>
        <begin position="90"/>
        <end position="157"/>
    </location>
</feature>
<evidence type="ECO:0000256" key="2">
    <source>
        <dbReference type="SAM" id="Phobius"/>
    </source>
</evidence>
<sequence>MTERPSPTEGPVPSASFDSSPSDTGRAYQAAGNQHFHEHHYHGPVTHPTPAAAARPARGRFALLGGASAAVLLAAVAGGGTWLWMSHQSSGVTAGGKAPHSAGPSAAGSSSASPSAKRRSAAPETGAATGHSAPPADAIPDAQSSAPVPTAPPNPADPRNCRAWFTLREMPDVKVRPCWRRDGSRVYMIGEWQATQGAETVDVYLWLKDASGKAVYPGTQPLAYLGMGAYPADSAAQQWRQEEVGINLVRRAKYTVCLSVYHAGSAKPNITNSAVSGVQKDFTY</sequence>
<keyword evidence="4" id="KW-1185">Reference proteome</keyword>
<protein>
    <submittedName>
        <fullName evidence="3">Uncharacterized protein</fullName>
    </submittedName>
</protein>
<feature type="region of interest" description="Disordered" evidence="1">
    <location>
        <begin position="1"/>
        <end position="28"/>
    </location>
</feature>
<gene>
    <name evidence="3" type="ORF">GCM10010260_05240</name>
</gene>
<dbReference type="RefSeq" id="WP_191870962.1">
    <property type="nucleotide sequence ID" value="NZ_BMTD01000001.1"/>
</dbReference>
<dbReference type="AlphaFoldDB" id="A0A918I7D8"/>
<accession>A0A918I7D8</accession>
<reference evidence="3" key="1">
    <citation type="journal article" date="2014" name="Int. J. Syst. Evol. Microbiol.">
        <title>Complete genome sequence of Corynebacterium casei LMG S-19264T (=DSM 44701T), isolated from a smear-ripened cheese.</title>
        <authorList>
            <consortium name="US DOE Joint Genome Institute (JGI-PGF)"/>
            <person name="Walter F."/>
            <person name="Albersmeier A."/>
            <person name="Kalinowski J."/>
            <person name="Ruckert C."/>
        </authorList>
    </citation>
    <scope>NUCLEOTIDE SEQUENCE</scope>
    <source>
        <strain evidence="3">JCM 4369</strain>
    </source>
</reference>
<keyword evidence="2" id="KW-1133">Transmembrane helix</keyword>
<proteinExistence type="predicted"/>
<dbReference type="Proteomes" id="UP000618795">
    <property type="component" value="Unassembled WGS sequence"/>
</dbReference>
<feature type="transmembrane region" description="Helical" evidence="2">
    <location>
        <begin position="61"/>
        <end position="85"/>
    </location>
</feature>
<feature type="compositionally biased region" description="Low complexity" evidence="1">
    <location>
        <begin position="95"/>
        <end position="115"/>
    </location>
</feature>
<dbReference type="EMBL" id="BMTD01000001">
    <property type="protein sequence ID" value="GGU76026.1"/>
    <property type="molecule type" value="Genomic_DNA"/>
</dbReference>
<organism evidence="3 4">
    <name type="scientific">Streptomyces filipinensis</name>
    <dbReference type="NCBI Taxonomy" id="66887"/>
    <lineage>
        <taxon>Bacteria</taxon>
        <taxon>Bacillati</taxon>
        <taxon>Actinomycetota</taxon>
        <taxon>Actinomycetes</taxon>
        <taxon>Kitasatosporales</taxon>
        <taxon>Streptomycetaceae</taxon>
        <taxon>Streptomyces</taxon>
    </lineage>
</organism>
<keyword evidence="2" id="KW-0472">Membrane</keyword>
<comment type="caution">
    <text evidence="3">The sequence shown here is derived from an EMBL/GenBank/DDBJ whole genome shotgun (WGS) entry which is preliminary data.</text>
</comment>
<reference evidence="3" key="2">
    <citation type="submission" date="2020-09" db="EMBL/GenBank/DDBJ databases">
        <authorList>
            <person name="Sun Q."/>
            <person name="Ohkuma M."/>
        </authorList>
    </citation>
    <scope>NUCLEOTIDE SEQUENCE</scope>
    <source>
        <strain evidence="3">JCM 4369</strain>
    </source>
</reference>
<evidence type="ECO:0000256" key="1">
    <source>
        <dbReference type="SAM" id="MobiDB-lite"/>
    </source>
</evidence>
<evidence type="ECO:0000313" key="4">
    <source>
        <dbReference type="Proteomes" id="UP000618795"/>
    </source>
</evidence>
<name>A0A918I7D8_9ACTN</name>